<dbReference type="InterPro" id="IPR049730">
    <property type="entry name" value="SNF2/RAD54-like_C"/>
</dbReference>
<protein>
    <recommendedName>
        <fullName evidence="6">Helicase</fullName>
    </recommendedName>
</protein>
<dbReference type="InterPro" id="IPR038718">
    <property type="entry name" value="SNF2-like_sf"/>
</dbReference>
<dbReference type="SUPFAM" id="SSF52540">
    <property type="entry name" value="P-loop containing nucleoside triphosphate hydrolases"/>
    <property type="match status" value="2"/>
</dbReference>
<dbReference type="Gene3D" id="3.40.50.300">
    <property type="entry name" value="P-loop containing nucleotide triphosphate hydrolases"/>
    <property type="match status" value="1"/>
</dbReference>
<feature type="domain" description="Helicase ATP-binding" evidence="2">
    <location>
        <begin position="296"/>
        <end position="441"/>
    </location>
</feature>
<dbReference type="PANTHER" id="PTHR45766:SF6">
    <property type="entry name" value="SWI_SNF-RELATED MATRIX-ASSOCIATED ACTIN-DEPENDENT REGULATOR OF CHROMATIN SUBFAMILY A-LIKE PROTEIN 1"/>
    <property type="match status" value="1"/>
</dbReference>
<dbReference type="InterPro" id="IPR027417">
    <property type="entry name" value="P-loop_NTPase"/>
</dbReference>
<dbReference type="PANTHER" id="PTHR45766">
    <property type="entry name" value="DNA ANNEALING HELICASE AND ENDONUCLEASE ZRANB3 FAMILY MEMBER"/>
    <property type="match status" value="1"/>
</dbReference>
<dbReference type="SMART" id="SM00487">
    <property type="entry name" value="DEXDc"/>
    <property type="match status" value="1"/>
</dbReference>
<evidence type="ECO:0000259" key="3">
    <source>
        <dbReference type="PROSITE" id="PS51194"/>
    </source>
</evidence>
<dbReference type="PROSITE" id="PS51192">
    <property type="entry name" value="HELICASE_ATP_BIND_1"/>
    <property type="match status" value="1"/>
</dbReference>
<dbReference type="GO" id="GO:0031297">
    <property type="term" value="P:replication fork processing"/>
    <property type="evidence" value="ECO:0007669"/>
    <property type="project" value="TreeGrafter"/>
</dbReference>
<dbReference type="GO" id="GO:0006281">
    <property type="term" value="P:DNA repair"/>
    <property type="evidence" value="ECO:0007669"/>
    <property type="project" value="TreeGrafter"/>
</dbReference>
<dbReference type="PROSITE" id="PS51194">
    <property type="entry name" value="HELICASE_CTER"/>
    <property type="match status" value="1"/>
</dbReference>
<feature type="domain" description="Helicase C-terminal" evidence="3">
    <location>
        <begin position="532"/>
        <end position="694"/>
    </location>
</feature>
<dbReference type="GO" id="GO:0004386">
    <property type="term" value="F:helicase activity"/>
    <property type="evidence" value="ECO:0007669"/>
    <property type="project" value="UniProtKB-KW"/>
</dbReference>
<dbReference type="InterPro" id="IPR001650">
    <property type="entry name" value="Helicase_C-like"/>
</dbReference>
<dbReference type="Proteomes" id="UP000093129">
    <property type="component" value="Unassembled WGS sequence"/>
</dbReference>
<evidence type="ECO:0008006" key="6">
    <source>
        <dbReference type="Google" id="ProtNLM"/>
    </source>
</evidence>
<organism evidence="4 5">
    <name type="scientific">Acidithiobacillus ferrivorans</name>
    <dbReference type="NCBI Taxonomy" id="160808"/>
    <lineage>
        <taxon>Bacteria</taxon>
        <taxon>Pseudomonadati</taxon>
        <taxon>Pseudomonadota</taxon>
        <taxon>Acidithiobacillia</taxon>
        <taxon>Acidithiobacillales</taxon>
        <taxon>Acidithiobacillaceae</taxon>
        <taxon>Acidithiobacillus</taxon>
    </lineage>
</organism>
<proteinExistence type="predicted"/>
<evidence type="ECO:0000313" key="4">
    <source>
        <dbReference type="EMBL" id="OCB02661.1"/>
    </source>
</evidence>
<dbReference type="Pfam" id="PF00176">
    <property type="entry name" value="SNF2-rel_dom"/>
    <property type="match status" value="1"/>
</dbReference>
<dbReference type="InterPro" id="IPR014001">
    <property type="entry name" value="Helicase_ATP-bd"/>
</dbReference>
<dbReference type="GO" id="GO:0005524">
    <property type="term" value="F:ATP binding"/>
    <property type="evidence" value="ECO:0007669"/>
    <property type="project" value="InterPro"/>
</dbReference>
<reference evidence="4 5" key="1">
    <citation type="submission" date="2016-07" db="EMBL/GenBank/DDBJ databases">
        <title>Draft genome of a psychrotolerant acidophile Acidithiobacillus ferrivorans strain YL15.</title>
        <authorList>
            <person name="Peng T."/>
            <person name="Ma L."/>
            <person name="Nan M."/>
            <person name="An N."/>
            <person name="Wang M."/>
            <person name="Qiu G."/>
            <person name="Zeng W."/>
        </authorList>
    </citation>
    <scope>NUCLEOTIDE SEQUENCE [LARGE SCALE GENOMIC DNA]</scope>
    <source>
        <strain evidence="4 5">YL15</strain>
    </source>
</reference>
<evidence type="ECO:0000259" key="2">
    <source>
        <dbReference type="PROSITE" id="PS51192"/>
    </source>
</evidence>
<dbReference type="InterPro" id="IPR000330">
    <property type="entry name" value="SNF2_N"/>
</dbReference>
<sequence length="700" mass="79182">MAVAIDEMRTRLQLPPAKSASLWRGMYSDGQRLGLWVAYDKFTTPASKEAIKKGGFAWLAEKKIWCGPLDKARAIIEDLARGWAGQHPIEQGKAILEKALRQPEPFWAMAVRPKLDQQRENGPWHLSFPYDLTTISFLKRSGHARWNESSHSWAIEGEKEEVLTLLEDAAIPERYITVHGFGEPFQLTPAAGGWTPYLVGVDADDVETERVKLEVEGAEMPMESSMSDEEKAKLKAMEEAKAKRAEAIQRAFYEPMALLPVEESVIEDLAVRHSLMPHQHDGVRHFLTRTCALNGDDMGLGKTRQTISAASHLAGGKVIVCPASLKDNWSREIRMVLPDAEPFIFENGLPDVQPEWLIVNYERLNALLASLNDHLDCRQHDWKFIVAAFDEAHYLKEPSAQRTQASFDLAKRAERKWLLTATPMLNKPEETWTLLRLSGHPAGDIDLKEFSGHFAKSRNDRKGLGDRISEWMIRRLKDDVLTLAGKYRQEPLLSANDDDMDRYSNFMDDDTLIPLQKINLARQWLEQVKRGPILEMVNDLQPDAKAIIFCNFEATVEWFMGQLPKGLHPGMGSAVRLTGKESRKKRDAAVTMFQTDSSCRWFVANIKAAGVGLNLTAATYVFFVSRPWTPADQRQAEDRAYRIGQNRRVEIYIPTIPDTIDEQIKALLANKQEITSDVLAGAIEASKRKQEEKSDWNQAG</sequence>
<name>A0A1B9BY71_9PROT</name>
<dbReference type="GO" id="GO:0016787">
    <property type="term" value="F:hydrolase activity"/>
    <property type="evidence" value="ECO:0007669"/>
    <property type="project" value="UniProtKB-KW"/>
</dbReference>
<dbReference type="Gene3D" id="3.40.50.10810">
    <property type="entry name" value="Tandem AAA-ATPase domain"/>
    <property type="match status" value="1"/>
</dbReference>
<evidence type="ECO:0000313" key="5">
    <source>
        <dbReference type="Proteomes" id="UP000093129"/>
    </source>
</evidence>
<gene>
    <name evidence="4" type="ORF">BBC27_12115</name>
</gene>
<dbReference type="RefSeq" id="WP_065413457.1">
    <property type="nucleotide sequence ID" value="NZ_MASQ01000091.1"/>
</dbReference>
<dbReference type="Pfam" id="PF00271">
    <property type="entry name" value="Helicase_C"/>
    <property type="match status" value="1"/>
</dbReference>
<dbReference type="SMART" id="SM00490">
    <property type="entry name" value="HELICc"/>
    <property type="match status" value="1"/>
</dbReference>
<comment type="caution">
    <text evidence="4">The sequence shown here is derived from an EMBL/GenBank/DDBJ whole genome shotgun (WGS) entry which is preliminary data.</text>
</comment>
<accession>A0A1B9BY71</accession>
<dbReference type="CDD" id="cd18793">
    <property type="entry name" value="SF2_C_SNF"/>
    <property type="match status" value="1"/>
</dbReference>
<dbReference type="CDD" id="cd17919">
    <property type="entry name" value="DEXHc_Snf"/>
    <property type="match status" value="1"/>
</dbReference>
<dbReference type="AlphaFoldDB" id="A0A1B9BY71"/>
<keyword evidence="1" id="KW-0378">Hydrolase</keyword>
<evidence type="ECO:0000256" key="1">
    <source>
        <dbReference type="ARBA" id="ARBA00022801"/>
    </source>
</evidence>
<dbReference type="EMBL" id="MASQ01000091">
    <property type="protein sequence ID" value="OCB02661.1"/>
    <property type="molecule type" value="Genomic_DNA"/>
</dbReference>